<feature type="coiled-coil region" evidence="6">
    <location>
        <begin position="326"/>
        <end position="353"/>
    </location>
</feature>
<dbReference type="FunFam" id="3.40.50.300:FF:000326">
    <property type="entry name" value="P-loop containing nucleoside triphosphate hydrolase"/>
    <property type="match status" value="1"/>
</dbReference>
<dbReference type="PANTHER" id="PTHR43788">
    <property type="entry name" value="DNA2/NAM7 HELICASE FAMILY MEMBER"/>
    <property type="match status" value="1"/>
</dbReference>
<keyword evidence="3" id="KW-0378">Hydrolase</keyword>
<keyword evidence="9" id="KW-1185">Reference proteome</keyword>
<dbReference type="InterPro" id="IPR047187">
    <property type="entry name" value="SF1_C_Upf1"/>
</dbReference>
<protein>
    <submittedName>
        <fullName evidence="8">DNA helicase, putative</fullName>
    </submittedName>
</protein>
<dbReference type="GO" id="GO:0043139">
    <property type="term" value="F:5'-3' DNA helicase activity"/>
    <property type="evidence" value="ECO:0007669"/>
    <property type="project" value="TreeGrafter"/>
</dbReference>
<dbReference type="PANTHER" id="PTHR43788:SF8">
    <property type="entry name" value="DNA-BINDING PROTEIN SMUBP-2"/>
    <property type="match status" value="1"/>
</dbReference>
<organism evidence="8 9">
    <name type="scientific">Thermosipho atlanticus DSM 15807</name>
    <dbReference type="NCBI Taxonomy" id="1123380"/>
    <lineage>
        <taxon>Bacteria</taxon>
        <taxon>Thermotogati</taxon>
        <taxon>Thermotogota</taxon>
        <taxon>Thermotogae</taxon>
        <taxon>Thermotogales</taxon>
        <taxon>Fervidobacteriaceae</taxon>
        <taxon>Thermosipho</taxon>
    </lineage>
</organism>
<proteinExistence type="inferred from homology"/>
<feature type="domain" description="Helicase ATP-binding" evidence="7">
    <location>
        <begin position="165"/>
        <end position="446"/>
    </location>
</feature>
<keyword evidence="6" id="KW-0175">Coiled coil</keyword>
<keyword evidence="4 8" id="KW-0347">Helicase</keyword>
<dbReference type="FunFam" id="2.40.30.270:FF:000007">
    <property type="entry name" value="DNA helicase, putative"/>
    <property type="match status" value="1"/>
</dbReference>
<dbReference type="NCBIfam" id="TIGR00376">
    <property type="entry name" value="IGHMBP2 family helicase"/>
    <property type="match status" value="1"/>
</dbReference>
<keyword evidence="5" id="KW-0067">ATP-binding</keyword>
<dbReference type="InterPro" id="IPR014001">
    <property type="entry name" value="Helicase_ATP-bd"/>
</dbReference>
<name>A0A1M5RRN7_9BACT</name>
<dbReference type="Gene3D" id="2.40.30.270">
    <property type="match status" value="1"/>
</dbReference>
<evidence type="ECO:0000313" key="8">
    <source>
        <dbReference type="EMBL" id="SHH28916.1"/>
    </source>
</evidence>
<evidence type="ECO:0000259" key="7">
    <source>
        <dbReference type="SMART" id="SM00487"/>
    </source>
</evidence>
<dbReference type="InterPro" id="IPR004483">
    <property type="entry name" value="SMUBP-2/Hcs1-like"/>
</dbReference>
<dbReference type="STRING" id="1123380.SAMN02745199_0580"/>
<sequence length="640" mass="73675">MKGYIKKLVQLVEYERDEEIKKMIWEIKHLSGEQREKRGRAILNLRPKVIGEELGMYLVKFGRSRLIETEIGVGDEVIISKGDPIKSDLKGVVVEIGARYLIVSMDNLLPKDFKNVRIDLYVSDVTYKRQIENLKNLSERGKLVLEFLLGNKKLDDDKAEKIELFDCDLNESQLRAVSKSLSSTTFFLVHGPFGTGKTRTLVEYIVQEVKKGRKVLVTADSNMAVDNLVERLNEKVSHVRIGHPSRVSKKLQSSTLAFKIEHHEMYEKIKELKNKFEQLIAQRERFQKPIPKWRRGLSEEQILKLSENGKSARGIPKWVIDNMAKWIRLNRQIDELKSRIKIIEERIAKDIIENSNVVFSTNSSAFLEILNDFTFDVAVVDEATQATIPSVLIPLSKSTKFVLAGDHKQLPPTVVSERAKELSETLFEKLIKKYSFKSELLRIQYRMNEKLMEFPNKEFYDGKLVSAVGNITLSDLGFYGNNKITDANNVLIFIDTFKKKNRYESRKSDSTSYFNSLEAKIIKNVVKDFIKLGAKKEWIGVITPYDDQVDLLKSMELAVEINTVDGFQGKEKEIIIISFVRSNKKGEIGFLSDLRRLNVSLTRVKRKLICIGDSSTLKKHPVYKRFIEFVKVKGTYITFK</sequence>
<gene>
    <name evidence="8" type="ORF">SAMN02745199_0580</name>
</gene>
<dbReference type="InterPro" id="IPR041679">
    <property type="entry name" value="DNA2/NAM7-like_C"/>
</dbReference>
<dbReference type="SMART" id="SM00487">
    <property type="entry name" value="DEXDc"/>
    <property type="match status" value="1"/>
</dbReference>
<evidence type="ECO:0000313" key="9">
    <source>
        <dbReference type="Proteomes" id="UP000242592"/>
    </source>
</evidence>
<dbReference type="Gene3D" id="3.40.50.300">
    <property type="entry name" value="P-loop containing nucleotide triphosphate hydrolases"/>
    <property type="match status" value="2"/>
</dbReference>
<dbReference type="OrthoDB" id="9757917at2"/>
<evidence type="ECO:0000256" key="4">
    <source>
        <dbReference type="ARBA" id="ARBA00022806"/>
    </source>
</evidence>
<dbReference type="CDD" id="cd18808">
    <property type="entry name" value="SF1_C_Upf1"/>
    <property type="match status" value="1"/>
</dbReference>
<accession>A0A1M5RRN7</accession>
<evidence type="ECO:0000256" key="1">
    <source>
        <dbReference type="ARBA" id="ARBA00007913"/>
    </source>
</evidence>
<dbReference type="InterPro" id="IPR050534">
    <property type="entry name" value="Coronavir_polyprotein_1ab"/>
</dbReference>
<dbReference type="GO" id="GO:0005694">
    <property type="term" value="C:chromosome"/>
    <property type="evidence" value="ECO:0007669"/>
    <property type="project" value="UniProtKB-ARBA"/>
</dbReference>
<evidence type="ECO:0000256" key="6">
    <source>
        <dbReference type="SAM" id="Coils"/>
    </source>
</evidence>
<dbReference type="GO" id="GO:0003677">
    <property type="term" value="F:DNA binding"/>
    <property type="evidence" value="ECO:0007669"/>
    <property type="project" value="InterPro"/>
</dbReference>
<dbReference type="GO" id="GO:0016787">
    <property type="term" value="F:hydrolase activity"/>
    <property type="evidence" value="ECO:0007669"/>
    <property type="project" value="UniProtKB-KW"/>
</dbReference>
<dbReference type="GO" id="GO:0005524">
    <property type="term" value="F:ATP binding"/>
    <property type="evidence" value="ECO:0007669"/>
    <property type="project" value="UniProtKB-KW"/>
</dbReference>
<dbReference type="Proteomes" id="UP000242592">
    <property type="component" value="Unassembled WGS sequence"/>
</dbReference>
<evidence type="ECO:0000256" key="5">
    <source>
        <dbReference type="ARBA" id="ARBA00022840"/>
    </source>
</evidence>
<dbReference type="Pfam" id="PF13086">
    <property type="entry name" value="AAA_11"/>
    <property type="match status" value="1"/>
</dbReference>
<reference evidence="9" key="1">
    <citation type="submission" date="2016-11" db="EMBL/GenBank/DDBJ databases">
        <authorList>
            <person name="Varghese N."/>
            <person name="Submissions S."/>
        </authorList>
    </citation>
    <scope>NUCLEOTIDE SEQUENCE [LARGE SCALE GENOMIC DNA]</scope>
    <source>
        <strain evidence="9">DSM 15807</strain>
    </source>
</reference>
<dbReference type="RefSeq" id="WP_073071982.1">
    <property type="nucleotide sequence ID" value="NZ_FQXN01000002.1"/>
</dbReference>
<keyword evidence="2" id="KW-0547">Nucleotide-binding</keyword>
<evidence type="ECO:0000256" key="3">
    <source>
        <dbReference type="ARBA" id="ARBA00022801"/>
    </source>
</evidence>
<dbReference type="InterPro" id="IPR041677">
    <property type="entry name" value="DNA2/NAM7_AAA_11"/>
</dbReference>
<evidence type="ECO:0000256" key="2">
    <source>
        <dbReference type="ARBA" id="ARBA00022741"/>
    </source>
</evidence>
<dbReference type="Pfam" id="PF13087">
    <property type="entry name" value="AAA_12"/>
    <property type="match status" value="1"/>
</dbReference>
<dbReference type="SUPFAM" id="SSF52540">
    <property type="entry name" value="P-loop containing nucleoside triphosphate hydrolases"/>
    <property type="match status" value="1"/>
</dbReference>
<dbReference type="InterPro" id="IPR027417">
    <property type="entry name" value="P-loop_NTPase"/>
</dbReference>
<dbReference type="EMBL" id="FQXN01000002">
    <property type="protein sequence ID" value="SHH28916.1"/>
    <property type="molecule type" value="Genomic_DNA"/>
</dbReference>
<dbReference type="AlphaFoldDB" id="A0A1M5RRN7"/>
<comment type="similarity">
    <text evidence="1">Belongs to the DNA2/NAM7 helicase family.</text>
</comment>